<organism evidence="4 5">
    <name type="scientific">Nocardiopsis suaedae</name>
    <dbReference type="NCBI Taxonomy" id="3018444"/>
    <lineage>
        <taxon>Bacteria</taxon>
        <taxon>Bacillati</taxon>
        <taxon>Actinomycetota</taxon>
        <taxon>Actinomycetes</taxon>
        <taxon>Streptosporangiales</taxon>
        <taxon>Nocardiopsidaceae</taxon>
        <taxon>Nocardiopsis</taxon>
    </lineage>
</organism>
<reference evidence="4" key="1">
    <citation type="submission" date="2023-01" db="EMBL/GenBank/DDBJ databases">
        <title>Draft genome sequence of Nocardiopsis sp. LSu2-4 isolated from halophytes.</title>
        <authorList>
            <person name="Duangmal K."/>
            <person name="Chantavorakit T."/>
        </authorList>
    </citation>
    <scope>NUCLEOTIDE SEQUENCE</scope>
    <source>
        <strain evidence="4">LSu2-4</strain>
    </source>
</reference>
<dbReference type="InterPro" id="IPR051024">
    <property type="entry name" value="GlcNAc_Chitin_IntDeg"/>
</dbReference>
<protein>
    <submittedName>
        <fullName evidence="4">Lytic polysaccharide monooxygenase</fullName>
    </submittedName>
</protein>
<evidence type="ECO:0000313" key="5">
    <source>
        <dbReference type="Proteomes" id="UP001165685"/>
    </source>
</evidence>
<keyword evidence="5" id="KW-1185">Reference proteome</keyword>
<dbReference type="InterPro" id="IPR004302">
    <property type="entry name" value="Cellulose/chitin-bd_N"/>
</dbReference>
<feature type="signal peptide" evidence="2">
    <location>
        <begin position="1"/>
        <end position="31"/>
    </location>
</feature>
<dbReference type="Gene3D" id="2.70.50.50">
    <property type="entry name" value="chitin-binding protein cbp21"/>
    <property type="match status" value="1"/>
</dbReference>
<dbReference type="GO" id="GO:0004497">
    <property type="term" value="F:monooxygenase activity"/>
    <property type="evidence" value="ECO:0007669"/>
    <property type="project" value="UniProtKB-KW"/>
</dbReference>
<keyword evidence="4" id="KW-0503">Monooxygenase</keyword>
<dbReference type="PANTHER" id="PTHR34823:SF1">
    <property type="entry name" value="CHITIN-BINDING TYPE-4 DOMAIN-CONTAINING PROTEIN"/>
    <property type="match status" value="1"/>
</dbReference>
<name>A0ABT4THV3_9ACTN</name>
<feature type="domain" description="Chitin-binding type-4" evidence="3">
    <location>
        <begin position="32"/>
        <end position="169"/>
    </location>
</feature>
<keyword evidence="4" id="KW-0560">Oxidoreductase</keyword>
<sequence length="174" mass="18284">MHLRRKSVQAATVLAAAPLALALLPTSAAYAHGYVSSPPSRQAQCAEGTVECGPIKWEPQSVEGPKGLTSCSGGNEAFAELDDDSKGWSVEPVGTSLDFTWTFTARHATADWEYYVGGDRVATVDGHGQQPPSTVTHNVDLSGYSGQQKVLAVWNVADTANAFYACVDVNVGAA</sequence>
<dbReference type="InterPro" id="IPR014756">
    <property type="entry name" value="Ig_E-set"/>
</dbReference>
<gene>
    <name evidence="4" type="ORF">O4U47_07160</name>
</gene>
<accession>A0ABT4THV3</accession>
<dbReference type="SUPFAM" id="SSF81296">
    <property type="entry name" value="E set domains"/>
    <property type="match status" value="1"/>
</dbReference>
<evidence type="ECO:0000313" key="4">
    <source>
        <dbReference type="EMBL" id="MDA2804287.1"/>
    </source>
</evidence>
<dbReference type="Proteomes" id="UP001165685">
    <property type="component" value="Unassembled WGS sequence"/>
</dbReference>
<comment type="caution">
    <text evidence="4">The sequence shown here is derived from an EMBL/GenBank/DDBJ whole genome shotgun (WGS) entry which is preliminary data.</text>
</comment>
<evidence type="ECO:0000256" key="2">
    <source>
        <dbReference type="SAM" id="SignalP"/>
    </source>
</evidence>
<feature type="chain" id="PRO_5045800359" evidence="2">
    <location>
        <begin position="32"/>
        <end position="174"/>
    </location>
</feature>
<evidence type="ECO:0000256" key="1">
    <source>
        <dbReference type="ARBA" id="ARBA00022729"/>
    </source>
</evidence>
<dbReference type="EMBL" id="JAQFWP010000009">
    <property type="protein sequence ID" value="MDA2804287.1"/>
    <property type="molecule type" value="Genomic_DNA"/>
</dbReference>
<keyword evidence="1 2" id="KW-0732">Signal</keyword>
<dbReference type="CDD" id="cd21177">
    <property type="entry name" value="LPMO_AA10"/>
    <property type="match status" value="1"/>
</dbReference>
<evidence type="ECO:0000259" key="3">
    <source>
        <dbReference type="Pfam" id="PF03067"/>
    </source>
</evidence>
<dbReference type="PANTHER" id="PTHR34823">
    <property type="entry name" value="GLCNAC-BINDING PROTEIN A"/>
    <property type="match status" value="1"/>
</dbReference>
<dbReference type="RefSeq" id="WP_270676816.1">
    <property type="nucleotide sequence ID" value="NZ_JAQFWP010000009.1"/>
</dbReference>
<dbReference type="Pfam" id="PF03067">
    <property type="entry name" value="LPMO_10"/>
    <property type="match status" value="1"/>
</dbReference>
<proteinExistence type="predicted"/>